<sequence length="131" mass="14187">MSSINRPLAGPVLAFDLDEQIAALRAEEPYRRSGRAGRTLAKSGRFRLTLTVMSKDSDIGMHHADSPMTLQVLHGSLRFRAGGQEYTLDSGQVLFFGPGEAHDIRAGEDSALLITISAVGDDYRPEETANA</sequence>
<organism evidence="3 4">
    <name type="scientific">Longimicrobium terrae</name>
    <dbReference type="NCBI Taxonomy" id="1639882"/>
    <lineage>
        <taxon>Bacteria</taxon>
        <taxon>Pseudomonadati</taxon>
        <taxon>Gemmatimonadota</taxon>
        <taxon>Longimicrobiia</taxon>
        <taxon>Longimicrobiales</taxon>
        <taxon>Longimicrobiaceae</taxon>
        <taxon>Longimicrobium</taxon>
    </lineage>
</organism>
<proteinExistence type="predicted"/>
<dbReference type="SUPFAM" id="SSF51182">
    <property type="entry name" value="RmlC-like cupins"/>
    <property type="match status" value="1"/>
</dbReference>
<dbReference type="Proteomes" id="UP000582837">
    <property type="component" value="Unassembled WGS sequence"/>
</dbReference>
<keyword evidence="4" id="KW-1185">Reference proteome</keyword>
<comment type="caution">
    <text evidence="3">The sequence shown here is derived from an EMBL/GenBank/DDBJ whole genome shotgun (WGS) entry which is preliminary data.</text>
</comment>
<dbReference type="GO" id="GO:0051213">
    <property type="term" value="F:dioxygenase activity"/>
    <property type="evidence" value="ECO:0007669"/>
    <property type="project" value="UniProtKB-KW"/>
</dbReference>
<evidence type="ECO:0000313" key="3">
    <source>
        <dbReference type="EMBL" id="MBB6071151.1"/>
    </source>
</evidence>
<keyword evidence="1" id="KW-0238">DNA-binding</keyword>
<protein>
    <submittedName>
        <fullName evidence="3">Quercetin dioxygenase-like cupin family protein</fullName>
    </submittedName>
</protein>
<dbReference type="InterPro" id="IPR014710">
    <property type="entry name" value="RmlC-like_jellyroll"/>
</dbReference>
<dbReference type="PANTHER" id="PTHR37694">
    <property type="entry name" value="SLR8022 PROTEIN"/>
    <property type="match status" value="1"/>
</dbReference>
<keyword evidence="3" id="KW-0560">Oxidoreductase</keyword>
<dbReference type="Pfam" id="PF02311">
    <property type="entry name" value="AraC_binding"/>
    <property type="match status" value="1"/>
</dbReference>
<dbReference type="InterPro" id="IPR003313">
    <property type="entry name" value="AraC-bd"/>
</dbReference>
<dbReference type="InterPro" id="IPR011051">
    <property type="entry name" value="RmlC_Cupin_sf"/>
</dbReference>
<dbReference type="RefSeq" id="WP_170033786.1">
    <property type="nucleotide sequence ID" value="NZ_JABDTL010000001.1"/>
</dbReference>
<gene>
    <name evidence="3" type="ORF">HNQ61_002775</name>
</gene>
<keyword evidence="3" id="KW-0223">Dioxygenase</keyword>
<dbReference type="PANTHER" id="PTHR37694:SF1">
    <property type="entry name" value="SLR8022 PROTEIN"/>
    <property type="match status" value="1"/>
</dbReference>
<feature type="domain" description="AraC-type arabinose-binding/dimerisation" evidence="2">
    <location>
        <begin position="60"/>
        <end position="109"/>
    </location>
</feature>
<evidence type="ECO:0000259" key="2">
    <source>
        <dbReference type="Pfam" id="PF02311"/>
    </source>
</evidence>
<dbReference type="GO" id="GO:0003677">
    <property type="term" value="F:DNA binding"/>
    <property type="evidence" value="ECO:0007669"/>
    <property type="project" value="UniProtKB-KW"/>
</dbReference>
<dbReference type="Gene3D" id="2.60.120.10">
    <property type="entry name" value="Jelly Rolls"/>
    <property type="match status" value="1"/>
</dbReference>
<accession>A0A841GZC6</accession>
<dbReference type="GO" id="GO:0006355">
    <property type="term" value="P:regulation of DNA-templated transcription"/>
    <property type="evidence" value="ECO:0007669"/>
    <property type="project" value="InterPro"/>
</dbReference>
<evidence type="ECO:0000256" key="1">
    <source>
        <dbReference type="ARBA" id="ARBA00023125"/>
    </source>
</evidence>
<reference evidence="3 4" key="1">
    <citation type="submission" date="2020-08" db="EMBL/GenBank/DDBJ databases">
        <title>Genomic Encyclopedia of Type Strains, Phase IV (KMG-IV): sequencing the most valuable type-strain genomes for metagenomic binning, comparative biology and taxonomic classification.</title>
        <authorList>
            <person name="Goeker M."/>
        </authorList>
    </citation>
    <scope>NUCLEOTIDE SEQUENCE [LARGE SCALE GENOMIC DNA]</scope>
    <source>
        <strain evidence="3 4">DSM 29007</strain>
    </source>
</reference>
<dbReference type="EMBL" id="JACHIA010000007">
    <property type="protein sequence ID" value="MBB6071151.1"/>
    <property type="molecule type" value="Genomic_DNA"/>
</dbReference>
<evidence type="ECO:0000313" key="4">
    <source>
        <dbReference type="Proteomes" id="UP000582837"/>
    </source>
</evidence>
<dbReference type="AlphaFoldDB" id="A0A841GZC6"/>
<name>A0A841GZC6_9BACT</name>